<gene>
    <name evidence="3" type="ORF">V8G56_13880</name>
</gene>
<name>A0ABW7MSP5_9FLAO</name>
<organism evidence="3 4">
    <name type="scientific">Gaetbulibacter aquiaggeris</name>
    <dbReference type="NCBI Taxonomy" id="1735373"/>
    <lineage>
        <taxon>Bacteria</taxon>
        <taxon>Pseudomonadati</taxon>
        <taxon>Bacteroidota</taxon>
        <taxon>Flavobacteriia</taxon>
        <taxon>Flavobacteriales</taxon>
        <taxon>Flavobacteriaceae</taxon>
        <taxon>Gaetbulibacter</taxon>
    </lineage>
</organism>
<feature type="compositionally biased region" description="Low complexity" evidence="1">
    <location>
        <begin position="27"/>
        <end position="43"/>
    </location>
</feature>
<evidence type="ECO:0000313" key="3">
    <source>
        <dbReference type="EMBL" id="MFH6769837.1"/>
    </source>
</evidence>
<accession>A0ABW7MSP5</accession>
<comment type="caution">
    <text evidence="3">The sequence shown here is derived from an EMBL/GenBank/DDBJ whole genome shotgun (WGS) entry which is preliminary data.</text>
</comment>
<dbReference type="Gene3D" id="1.10.760.10">
    <property type="entry name" value="Cytochrome c-like domain"/>
    <property type="match status" value="1"/>
</dbReference>
<feature type="signal peptide" evidence="2">
    <location>
        <begin position="1"/>
        <end position="23"/>
    </location>
</feature>
<keyword evidence="4" id="KW-1185">Reference proteome</keyword>
<evidence type="ECO:0000313" key="4">
    <source>
        <dbReference type="Proteomes" id="UP001610104"/>
    </source>
</evidence>
<dbReference type="PROSITE" id="PS51257">
    <property type="entry name" value="PROKAR_LIPOPROTEIN"/>
    <property type="match status" value="1"/>
</dbReference>
<dbReference type="RefSeq" id="WP_395439062.1">
    <property type="nucleotide sequence ID" value="NZ_JBAWKC010000005.1"/>
</dbReference>
<proteinExistence type="predicted"/>
<feature type="region of interest" description="Disordered" evidence="1">
    <location>
        <begin position="22"/>
        <end position="45"/>
    </location>
</feature>
<feature type="chain" id="PRO_5047228205" evidence="2">
    <location>
        <begin position="24"/>
        <end position="125"/>
    </location>
</feature>
<evidence type="ECO:0000256" key="1">
    <source>
        <dbReference type="SAM" id="MobiDB-lite"/>
    </source>
</evidence>
<dbReference type="Proteomes" id="UP001610104">
    <property type="component" value="Unassembled WGS sequence"/>
</dbReference>
<evidence type="ECO:0000256" key="2">
    <source>
        <dbReference type="SAM" id="SignalP"/>
    </source>
</evidence>
<dbReference type="InterPro" id="IPR036909">
    <property type="entry name" value="Cyt_c-like_dom_sf"/>
</dbReference>
<protein>
    <submittedName>
        <fullName evidence="3">Cytochrome c</fullName>
    </submittedName>
</protein>
<reference evidence="3 4" key="1">
    <citation type="submission" date="2024-02" db="EMBL/GenBank/DDBJ databases">
        <title>A Gaetbulibacter species isolated from tidal flats and genomic insights of their niches.</title>
        <authorList>
            <person name="Ye Y."/>
        </authorList>
    </citation>
    <scope>NUCLEOTIDE SEQUENCE [LARGE SCALE GENOMIC DNA]</scope>
    <source>
        <strain evidence="3 4">KEM-8</strain>
    </source>
</reference>
<keyword evidence="2" id="KW-0732">Signal</keyword>
<dbReference type="EMBL" id="JBAWKC010000005">
    <property type="protein sequence ID" value="MFH6769837.1"/>
    <property type="molecule type" value="Genomic_DNA"/>
</dbReference>
<sequence length="125" mass="13558">MNLKNLISLIVVTLLLFSCSGSDDDPTTPNSSNPDPNPNNSTNITYNSHIKSIMSGNCTSCHGNPTTNSAPMSLTTYSEVKNSVETRGLIGRINNANNPMPQGGLMSQTNRDLIQQWKDQGFLEN</sequence>